<keyword evidence="3" id="KW-1185">Reference proteome</keyword>
<reference evidence="2 3" key="1">
    <citation type="journal article" date="2014" name="BMC Genomics">
        <title>Comparative genome sequencing reveals chemotype-specific gene clusters in the toxigenic black mold Stachybotrys.</title>
        <authorList>
            <person name="Semeiks J."/>
            <person name="Borek D."/>
            <person name="Otwinowski Z."/>
            <person name="Grishin N.V."/>
        </authorList>
    </citation>
    <scope>NUCLEOTIDE SEQUENCE [LARGE SCALE GENOMIC DNA]</scope>
    <source>
        <strain evidence="3">CBS 109288 / IBT 7711</strain>
    </source>
</reference>
<sequence length="137" mass="15263">MTLMLWDCLRLVSKRVADMTAAKLTYAEVPGFENQEDDPNELQDSSSHNKTAGENARHKRSDRAQLLSIDAKCVRQHNEDAGTDECRTQNSAQQPQESVRRAALYTAEKSPTQEAYDFQNKPCSQDCGENGGLEAKA</sequence>
<feature type="compositionally biased region" description="Polar residues" evidence="1">
    <location>
        <begin position="88"/>
        <end position="97"/>
    </location>
</feature>
<feature type="compositionally biased region" description="Polar residues" evidence="1">
    <location>
        <begin position="42"/>
        <end position="52"/>
    </location>
</feature>
<accession>A0A084AXH0</accession>
<name>A0A084AXH0_STACB</name>
<dbReference type="EMBL" id="KL648500">
    <property type="protein sequence ID" value="KEY69999.1"/>
    <property type="molecule type" value="Genomic_DNA"/>
</dbReference>
<protein>
    <submittedName>
        <fullName evidence="2">Uncharacterized protein</fullName>
    </submittedName>
</protein>
<feature type="compositionally biased region" description="Basic and acidic residues" evidence="1">
    <location>
        <begin position="78"/>
        <end position="87"/>
    </location>
</feature>
<organism evidence="2 3">
    <name type="scientific">Stachybotrys chartarum (strain CBS 109288 / IBT 7711)</name>
    <name type="common">Toxic black mold</name>
    <name type="synonym">Stilbospora chartarum</name>
    <dbReference type="NCBI Taxonomy" id="1280523"/>
    <lineage>
        <taxon>Eukaryota</taxon>
        <taxon>Fungi</taxon>
        <taxon>Dikarya</taxon>
        <taxon>Ascomycota</taxon>
        <taxon>Pezizomycotina</taxon>
        <taxon>Sordariomycetes</taxon>
        <taxon>Hypocreomycetidae</taxon>
        <taxon>Hypocreales</taxon>
        <taxon>Stachybotryaceae</taxon>
        <taxon>Stachybotrys</taxon>
    </lineage>
</organism>
<dbReference type="Proteomes" id="UP000028045">
    <property type="component" value="Unassembled WGS sequence"/>
</dbReference>
<gene>
    <name evidence="2" type="ORF">S7711_10797</name>
</gene>
<proteinExistence type="predicted"/>
<dbReference type="AlphaFoldDB" id="A0A084AXH0"/>
<feature type="region of interest" description="Disordered" evidence="1">
    <location>
        <begin position="78"/>
        <end position="99"/>
    </location>
</feature>
<evidence type="ECO:0000256" key="1">
    <source>
        <dbReference type="SAM" id="MobiDB-lite"/>
    </source>
</evidence>
<evidence type="ECO:0000313" key="2">
    <source>
        <dbReference type="EMBL" id="KEY69999.1"/>
    </source>
</evidence>
<dbReference type="HOGENOM" id="CLU_1866419_0_0_1"/>
<feature type="region of interest" description="Disordered" evidence="1">
    <location>
        <begin position="27"/>
        <end position="62"/>
    </location>
</feature>
<feature type="region of interest" description="Disordered" evidence="1">
    <location>
        <begin position="111"/>
        <end position="137"/>
    </location>
</feature>
<evidence type="ECO:0000313" key="3">
    <source>
        <dbReference type="Proteomes" id="UP000028045"/>
    </source>
</evidence>